<reference evidence="5 6" key="1">
    <citation type="journal article" date="2021" name="bioRxiv">
        <title>Unique metabolic strategies in Hadean analogues reveal hints for primordial physiology.</title>
        <authorList>
            <person name="Nobu M.K."/>
            <person name="Nakai R."/>
            <person name="Tamazawa S."/>
            <person name="Mori H."/>
            <person name="Toyoda A."/>
            <person name="Ijiri A."/>
            <person name="Suzuki S."/>
            <person name="Kurokawa K."/>
            <person name="Kamagata Y."/>
            <person name="Tamaki H."/>
        </authorList>
    </citation>
    <scope>NUCLEOTIDE SEQUENCE [LARGE SCALE GENOMIC DNA]</scope>
    <source>
        <strain evidence="5">BS525</strain>
    </source>
</reference>
<dbReference type="SUPFAM" id="SSF88713">
    <property type="entry name" value="Glycoside hydrolase/deacetylase"/>
    <property type="match status" value="1"/>
</dbReference>
<protein>
    <recommendedName>
        <fullName evidence="4">Glycoside hydrolase family 57 N-terminal domain-containing protein</fullName>
    </recommendedName>
</protein>
<dbReference type="PANTHER" id="PTHR36306:SF1">
    <property type="entry name" value="ALPHA-AMYLASE-RELATED"/>
    <property type="match status" value="1"/>
</dbReference>
<name>A0A9E2F1J0_PSYF1</name>
<comment type="caution">
    <text evidence="5">The sequence shown here is derived from an EMBL/GenBank/DDBJ whole genome shotgun (WGS) entry which is preliminary data.</text>
</comment>
<evidence type="ECO:0000259" key="4">
    <source>
        <dbReference type="Pfam" id="PF03065"/>
    </source>
</evidence>
<organism evidence="5 6">
    <name type="scientific">Psychracetigena formicireducens</name>
    <dbReference type="NCBI Taxonomy" id="2986056"/>
    <lineage>
        <taxon>Bacteria</taxon>
        <taxon>Bacillati</taxon>
        <taxon>Candidatus Lithacetigenota</taxon>
        <taxon>Candidatus Psychracetigena</taxon>
    </lineage>
</organism>
<dbReference type="InterPro" id="IPR004300">
    <property type="entry name" value="Glyco_hydro_57_N"/>
</dbReference>
<keyword evidence="2 3" id="KW-0119">Carbohydrate metabolism</keyword>
<gene>
    <name evidence="5" type="ORF">DDT42_00627</name>
</gene>
<dbReference type="InterPro" id="IPR027291">
    <property type="entry name" value="Glyco_hydro_38_N_sf"/>
</dbReference>
<dbReference type="Proteomes" id="UP000811545">
    <property type="component" value="Unassembled WGS sequence"/>
</dbReference>
<comment type="similarity">
    <text evidence="1 3">Belongs to the glycosyl hydrolase 57 family.</text>
</comment>
<dbReference type="Pfam" id="PF03065">
    <property type="entry name" value="Glyco_hydro_57"/>
    <property type="match status" value="1"/>
</dbReference>
<dbReference type="CDD" id="cd10796">
    <property type="entry name" value="GH57N_APU"/>
    <property type="match status" value="1"/>
</dbReference>
<dbReference type="GO" id="GO:0003824">
    <property type="term" value="F:catalytic activity"/>
    <property type="evidence" value="ECO:0007669"/>
    <property type="project" value="InterPro"/>
</dbReference>
<dbReference type="GO" id="GO:0005975">
    <property type="term" value="P:carbohydrate metabolic process"/>
    <property type="evidence" value="ECO:0007669"/>
    <property type="project" value="InterPro"/>
</dbReference>
<evidence type="ECO:0000256" key="2">
    <source>
        <dbReference type="ARBA" id="ARBA00023277"/>
    </source>
</evidence>
<dbReference type="EMBL" id="QLTW01000022">
    <property type="protein sequence ID" value="MBT9144777.1"/>
    <property type="molecule type" value="Genomic_DNA"/>
</dbReference>
<sequence>MNKLYIAFLWHFHQPIYKDYYTDKYLLPWVRLHLIKNYYFMAYLLTVGDRIKVTFNFTPSLLEQINDYVEHNASDYYLELSNKSPIELSQEDKLFILNNFFSLNQERVINKNSHYLYLQQKKESLKDRLNNLTESFSEQEYLDLQVLFNLYWLPPDYLSNDPQLAKLLKKKSRFTEQDKETVLNKQKEIIKKTLPMYKALVKNNQIEIITSPYYHPIMPLMIDTNLAKKCQDTPLPEIPFRATKDLEEQLVVGKKYAEESFNCSIFGLWPSEGAVSQEIVPLVIKSGFNWMASDEAILYKSKKIEHRNDLYRPYFLENEEKRLHIFFRDRIISDLIGFTYSGIDSTIAVKEFIKRANFIRQSANEDLILSVILDGENAWDSYENSGFPFLSNLYRSLINEEGLELCTFSEAINKVESQKLNGLASGSWVGGDFRLWIGKNEDNTSYDYLRQVRNDYLELSPTEKEKAKKSLFAAEGSDWNWWYGDEDNRDTLRNFDYIYRTHLMNVYKLTNTKIPEYLKQPIIEEDCTPCNLEPQGMINPTIDGVTSNYFEWYNASYFKPEIGGGVIALSNFIDKLYFGFDNQNVYFLLKPSENSKHINEYIIELNLKGSSEILSLTFKKTYNQVLGWSAKNIPLTFQYDKVLEISFPFKDAGFIMGESLLLHINILIEEKLVSRIPKTGHLSFTLPDEHYSQKNWEV</sequence>
<dbReference type="PANTHER" id="PTHR36306">
    <property type="entry name" value="ALPHA-AMYLASE-RELATED-RELATED"/>
    <property type="match status" value="1"/>
</dbReference>
<dbReference type="InterPro" id="IPR052046">
    <property type="entry name" value="GH57_Enzymes"/>
</dbReference>
<accession>A0A9E2F1J0</accession>
<evidence type="ECO:0000313" key="6">
    <source>
        <dbReference type="Proteomes" id="UP000811545"/>
    </source>
</evidence>
<proteinExistence type="inferred from homology"/>
<dbReference type="Gene3D" id="3.20.110.10">
    <property type="entry name" value="Glycoside hydrolase 38, N terminal domain"/>
    <property type="match status" value="1"/>
</dbReference>
<feature type="domain" description="Glycoside hydrolase family 57 N-terminal" evidence="4">
    <location>
        <begin position="7"/>
        <end position="419"/>
    </location>
</feature>
<dbReference type="AlphaFoldDB" id="A0A9E2F1J0"/>
<evidence type="ECO:0000256" key="1">
    <source>
        <dbReference type="ARBA" id="ARBA00006821"/>
    </source>
</evidence>
<dbReference type="InterPro" id="IPR011330">
    <property type="entry name" value="Glyco_hydro/deAcase_b/a-brl"/>
</dbReference>
<evidence type="ECO:0000256" key="3">
    <source>
        <dbReference type="RuleBase" id="RU361196"/>
    </source>
</evidence>
<evidence type="ECO:0000313" key="5">
    <source>
        <dbReference type="EMBL" id="MBT9144777.1"/>
    </source>
</evidence>